<sequence>MKIVFFTGNHRRHAFMARTLAATGHLAAIIREERALFLPEPPEDLAPDLQALYRTHFERHIASEEKFYGLAEWPDVPLMSIDPADCNSKEVQAFIKKQAPDLLLSYGCHKLSDETLACATSERWNIHGGLSPWYKGAITHFWPSYMLEPQMTGMTLHDLTNQLDAGAVVHQCVAELVRGDGLHDLACRAVLSLAADLPALVARLAAGHEIAKKDHKTSGKLWPSGDWRPEHLRMVYEVYGDRIVDMYLDGKIEQRAPSLHRQPL</sequence>
<dbReference type="Gene3D" id="3.40.50.170">
    <property type="entry name" value="Formyl transferase, N-terminal domain"/>
    <property type="match status" value="1"/>
</dbReference>
<protein>
    <submittedName>
        <fullName evidence="2">Formyltransferase family protein</fullName>
    </submittedName>
</protein>
<reference evidence="3" key="1">
    <citation type="journal article" date="2019" name="Int. J. Syst. Evol. Microbiol.">
        <title>The Global Catalogue of Microorganisms (GCM) 10K type strain sequencing project: providing services to taxonomists for standard genome sequencing and annotation.</title>
        <authorList>
            <consortium name="The Broad Institute Genomics Platform"/>
            <consortium name="The Broad Institute Genome Sequencing Center for Infectious Disease"/>
            <person name="Wu L."/>
            <person name="Ma J."/>
        </authorList>
    </citation>
    <scope>NUCLEOTIDE SEQUENCE [LARGE SCALE GENOMIC DNA]</scope>
    <source>
        <strain evidence="3">CGMCC 1.15304</strain>
    </source>
</reference>
<dbReference type="Proteomes" id="UP001595776">
    <property type="component" value="Unassembled WGS sequence"/>
</dbReference>
<accession>A0ABV8UEA8</accession>
<comment type="caution">
    <text evidence="2">The sequence shown here is derived from an EMBL/GenBank/DDBJ whole genome shotgun (WGS) entry which is preliminary data.</text>
</comment>
<dbReference type="InterPro" id="IPR002376">
    <property type="entry name" value="Formyl_transf_N"/>
</dbReference>
<evidence type="ECO:0000313" key="3">
    <source>
        <dbReference type="Proteomes" id="UP001595776"/>
    </source>
</evidence>
<dbReference type="SUPFAM" id="SSF53328">
    <property type="entry name" value="Formyltransferase"/>
    <property type="match status" value="1"/>
</dbReference>
<keyword evidence="3" id="KW-1185">Reference proteome</keyword>
<evidence type="ECO:0000313" key="2">
    <source>
        <dbReference type="EMBL" id="MFC4348793.1"/>
    </source>
</evidence>
<proteinExistence type="predicted"/>
<gene>
    <name evidence="2" type="ORF">ACFO5Q_13145</name>
</gene>
<organism evidence="2 3">
    <name type="scientific">Kordiimonas lipolytica</name>
    <dbReference type="NCBI Taxonomy" id="1662421"/>
    <lineage>
        <taxon>Bacteria</taxon>
        <taxon>Pseudomonadati</taxon>
        <taxon>Pseudomonadota</taxon>
        <taxon>Alphaproteobacteria</taxon>
        <taxon>Kordiimonadales</taxon>
        <taxon>Kordiimonadaceae</taxon>
        <taxon>Kordiimonas</taxon>
    </lineage>
</organism>
<dbReference type="EMBL" id="JBHSCR010000014">
    <property type="protein sequence ID" value="MFC4348793.1"/>
    <property type="molecule type" value="Genomic_DNA"/>
</dbReference>
<dbReference type="RefSeq" id="WP_068143349.1">
    <property type="nucleotide sequence ID" value="NZ_JBHSCR010000014.1"/>
</dbReference>
<evidence type="ECO:0000259" key="1">
    <source>
        <dbReference type="Pfam" id="PF00551"/>
    </source>
</evidence>
<feature type="domain" description="Formyl transferase N-terminal" evidence="1">
    <location>
        <begin position="81"/>
        <end position="187"/>
    </location>
</feature>
<dbReference type="InterPro" id="IPR036477">
    <property type="entry name" value="Formyl_transf_N_sf"/>
</dbReference>
<name>A0ABV8UEA8_9PROT</name>
<dbReference type="Pfam" id="PF00551">
    <property type="entry name" value="Formyl_trans_N"/>
    <property type="match status" value="1"/>
</dbReference>